<dbReference type="EMBL" id="VCDI01000001">
    <property type="protein sequence ID" value="TLU74625.1"/>
    <property type="molecule type" value="Genomic_DNA"/>
</dbReference>
<proteinExistence type="predicted"/>
<dbReference type="AlphaFoldDB" id="A0A5R9JAM6"/>
<name>A0A5R9JAM6_9PROT</name>
<dbReference type="Pfam" id="PF03205">
    <property type="entry name" value="MobB"/>
    <property type="match status" value="1"/>
</dbReference>
<dbReference type="Gene3D" id="3.40.50.300">
    <property type="entry name" value="P-loop containing nucleotide triphosphate hydrolases"/>
    <property type="match status" value="1"/>
</dbReference>
<dbReference type="GO" id="GO:0006777">
    <property type="term" value="P:Mo-molybdopterin cofactor biosynthetic process"/>
    <property type="evidence" value="ECO:0007669"/>
    <property type="project" value="InterPro"/>
</dbReference>
<accession>A0A5R9JAM6</accession>
<dbReference type="Proteomes" id="UP000305654">
    <property type="component" value="Unassembled WGS sequence"/>
</dbReference>
<organism evidence="2 3">
    <name type="scientific">Lichenicoccus roseus</name>
    <dbReference type="NCBI Taxonomy" id="2683649"/>
    <lineage>
        <taxon>Bacteria</taxon>
        <taxon>Pseudomonadati</taxon>
        <taxon>Pseudomonadota</taxon>
        <taxon>Alphaproteobacteria</taxon>
        <taxon>Acetobacterales</taxon>
        <taxon>Acetobacteraceae</taxon>
        <taxon>Lichenicoccus</taxon>
    </lineage>
</organism>
<dbReference type="PANTHER" id="PTHR40072:SF1">
    <property type="entry name" value="MOLYBDOPTERIN-GUANINE DINUCLEOTIDE BIOSYNTHESIS ADAPTER PROTEIN"/>
    <property type="match status" value="1"/>
</dbReference>
<sequence>MTGPDAAGPGGPVLGIVGRSGSGKTTLITALLERFTGQGLLVSTVKHTHHAVDLDQPGKDSFRHREAGAHEVMLVGDARWALLHERRSRPAAGGPGQDELAEVLRRLAPVDLVLVEGFARTLGPRIEVVREAIASGAGKTPLWPDDPGVEAVASDVRPAGFGRSWLPLDDPGAIAGWIVQRFGLDIGRPCAMRDSNELPH</sequence>
<protein>
    <submittedName>
        <fullName evidence="2">Molybdopterin-guanine dinucleotide biosynthesis protein B</fullName>
    </submittedName>
</protein>
<feature type="domain" description="Molybdopterin-guanine dinucleotide biosynthesis protein B (MobB)" evidence="1">
    <location>
        <begin position="13"/>
        <end position="155"/>
    </location>
</feature>
<reference evidence="2 3" key="1">
    <citation type="submission" date="2019-05" db="EMBL/GenBank/DDBJ databases">
        <authorList>
            <person name="Pankratov T."/>
            <person name="Grouzdev D."/>
        </authorList>
    </citation>
    <scope>NUCLEOTIDE SEQUENCE [LARGE SCALE GENOMIC DNA]</scope>
    <source>
        <strain evidence="2 3">KEBCLARHB70R</strain>
    </source>
</reference>
<dbReference type="InterPro" id="IPR052539">
    <property type="entry name" value="MGD_biosynthesis_adapter"/>
</dbReference>
<evidence type="ECO:0000313" key="2">
    <source>
        <dbReference type="EMBL" id="TLU74625.1"/>
    </source>
</evidence>
<gene>
    <name evidence="2" type="primary">mobB</name>
    <name evidence="2" type="ORF">FE263_01430</name>
</gene>
<dbReference type="PANTHER" id="PTHR40072">
    <property type="entry name" value="MOLYBDOPTERIN-GUANINE DINUCLEOTIDE BIOSYNTHESIS ADAPTER PROTEIN-RELATED"/>
    <property type="match status" value="1"/>
</dbReference>
<evidence type="ECO:0000313" key="3">
    <source>
        <dbReference type="Proteomes" id="UP000305654"/>
    </source>
</evidence>
<evidence type="ECO:0000259" key="1">
    <source>
        <dbReference type="Pfam" id="PF03205"/>
    </source>
</evidence>
<dbReference type="CDD" id="cd03116">
    <property type="entry name" value="MobB"/>
    <property type="match status" value="1"/>
</dbReference>
<dbReference type="InterPro" id="IPR027417">
    <property type="entry name" value="P-loop_NTPase"/>
</dbReference>
<dbReference type="InterPro" id="IPR004435">
    <property type="entry name" value="MobB_dom"/>
</dbReference>
<dbReference type="OrthoDB" id="9804758at2"/>
<comment type="caution">
    <text evidence="2">The sequence shown here is derived from an EMBL/GenBank/DDBJ whole genome shotgun (WGS) entry which is preliminary data.</text>
</comment>
<keyword evidence="3" id="KW-1185">Reference proteome</keyword>
<dbReference type="SUPFAM" id="SSF52540">
    <property type="entry name" value="P-loop containing nucleoside triphosphate hydrolases"/>
    <property type="match status" value="1"/>
</dbReference>
<dbReference type="NCBIfam" id="TIGR00176">
    <property type="entry name" value="mobB"/>
    <property type="match status" value="1"/>
</dbReference>
<dbReference type="GO" id="GO:0005525">
    <property type="term" value="F:GTP binding"/>
    <property type="evidence" value="ECO:0007669"/>
    <property type="project" value="InterPro"/>
</dbReference>